<dbReference type="Proteomes" id="UP001596169">
    <property type="component" value="Unassembled WGS sequence"/>
</dbReference>
<dbReference type="EMBL" id="JBHSRG010000009">
    <property type="protein sequence ID" value="MFC6122177.1"/>
    <property type="molecule type" value="Genomic_DNA"/>
</dbReference>
<reference evidence="2" key="1">
    <citation type="journal article" date="2019" name="Int. J. Syst. Evol. Microbiol.">
        <title>The Global Catalogue of Microorganisms (GCM) 10K type strain sequencing project: providing services to taxonomists for standard genome sequencing and annotation.</title>
        <authorList>
            <consortium name="The Broad Institute Genomics Platform"/>
            <consortium name="The Broad Institute Genome Sequencing Center for Infectious Disease"/>
            <person name="Wu L."/>
            <person name="Ma J."/>
        </authorList>
    </citation>
    <scope>NUCLEOTIDE SEQUENCE [LARGE SCALE GENOMIC DNA]</scope>
    <source>
        <strain evidence="2">JCM30009</strain>
    </source>
</reference>
<keyword evidence="2" id="KW-1185">Reference proteome</keyword>
<comment type="caution">
    <text evidence="1">The sequence shown here is derived from an EMBL/GenBank/DDBJ whole genome shotgun (WGS) entry which is preliminary data.</text>
</comment>
<evidence type="ECO:0008006" key="3">
    <source>
        <dbReference type="Google" id="ProtNLM"/>
    </source>
</evidence>
<organism evidence="1 2">
    <name type="scientific">Citrobacter bitternis</name>
    <dbReference type="NCBI Taxonomy" id="1585982"/>
    <lineage>
        <taxon>Bacteria</taxon>
        <taxon>Pseudomonadati</taxon>
        <taxon>Pseudomonadota</taxon>
        <taxon>Gammaproteobacteria</taxon>
        <taxon>Enterobacterales</taxon>
        <taxon>Enterobacteriaceae</taxon>
        <taxon>Citrobacter</taxon>
    </lineage>
</organism>
<dbReference type="RefSeq" id="WP_378109036.1">
    <property type="nucleotide sequence ID" value="NZ_JBHSRG010000009.1"/>
</dbReference>
<evidence type="ECO:0000313" key="1">
    <source>
        <dbReference type="EMBL" id="MFC6122177.1"/>
    </source>
</evidence>
<gene>
    <name evidence="1" type="ORF">ACFPZP_14060</name>
</gene>
<sequence length="232" mass="24802">MSKELSGAAGDVLHALFFRGALVDGDLPSKAGAAELRELGYVMTQDTVTPFAGENHYNFLTPAGQEFAISYLVDSKFGKRPPRSVRELVIKASIDASELQSTIDEVLDSIRKSDVFKVLSGQTFINDAVINFEAAKAAHAAEKAEQQSVVFRVDRFKVTVGVNDSGESTIQQQTQQAANAVIEATKAALARQDAAMADLAFAQAAIAQSINQAVNDAIANARRPGGLLYARK</sequence>
<name>A0ABW1Q194_9ENTR</name>
<proteinExistence type="predicted"/>
<protein>
    <recommendedName>
        <fullName evidence="3">DUF1983 domain-containing protein</fullName>
    </recommendedName>
</protein>
<accession>A0ABW1Q194</accession>
<evidence type="ECO:0000313" key="2">
    <source>
        <dbReference type="Proteomes" id="UP001596169"/>
    </source>
</evidence>